<keyword evidence="1" id="KW-1185">Reference proteome</keyword>
<evidence type="ECO:0000313" key="2">
    <source>
        <dbReference type="WBParaSite" id="PEQ_0001266101-mRNA-1"/>
    </source>
</evidence>
<name>A0A914SF62_PAREQ</name>
<reference evidence="2" key="1">
    <citation type="submission" date="2022-11" db="UniProtKB">
        <authorList>
            <consortium name="WormBaseParasite"/>
        </authorList>
    </citation>
    <scope>IDENTIFICATION</scope>
</reference>
<sequence>LLYDCVFTVGIALYRSLSFEAYPRARESIHLGPFEITSEETAKLPG</sequence>
<dbReference type="AlphaFoldDB" id="A0A914SF62"/>
<accession>A0A914SF62</accession>
<dbReference type="WBParaSite" id="PEQ_0001266101-mRNA-1">
    <property type="protein sequence ID" value="PEQ_0001266101-mRNA-1"/>
    <property type="gene ID" value="PEQ_0001266101"/>
</dbReference>
<organism evidence="1 2">
    <name type="scientific">Parascaris equorum</name>
    <name type="common">Equine roundworm</name>
    <dbReference type="NCBI Taxonomy" id="6256"/>
    <lineage>
        <taxon>Eukaryota</taxon>
        <taxon>Metazoa</taxon>
        <taxon>Ecdysozoa</taxon>
        <taxon>Nematoda</taxon>
        <taxon>Chromadorea</taxon>
        <taxon>Rhabditida</taxon>
        <taxon>Spirurina</taxon>
        <taxon>Ascaridomorpha</taxon>
        <taxon>Ascaridoidea</taxon>
        <taxon>Ascarididae</taxon>
        <taxon>Parascaris</taxon>
    </lineage>
</organism>
<protein>
    <submittedName>
        <fullName evidence="2">Uncharacterized protein</fullName>
    </submittedName>
</protein>
<proteinExistence type="predicted"/>
<evidence type="ECO:0000313" key="1">
    <source>
        <dbReference type="Proteomes" id="UP000887564"/>
    </source>
</evidence>
<dbReference type="Proteomes" id="UP000887564">
    <property type="component" value="Unplaced"/>
</dbReference>